<protein>
    <submittedName>
        <fullName evidence="1">Uncharacterized protein</fullName>
    </submittedName>
</protein>
<comment type="caution">
    <text evidence="1">The sequence shown here is derived from an EMBL/GenBank/DDBJ whole genome shotgun (WGS) entry which is preliminary data.</text>
</comment>
<sequence length="312" mass="33730">MSASIAETSTSVLTAPLGSQPKHRNAAIAFWPKCRKPITTPSTASALSAKNGMRCPANRLRIAKIVTTAPGTCKVASVWTPAAGKIGMTKYPNTAQRRFAQEQSRANHTASQHSALVPAGLPPPSLRILKAVALSKARAGVTSLAGHEVERVVALADTPNFVKHTVMGFVELLAVCVAARQRTRANLNVALSQGKDISLPWIKPQAGLRGNERTDFLAFWLVSSDGCGCGVVREMKPQGVKQKQLTRHGGFSECLYCYKCKENPSCICDPSAAEFVSRIPLQRIATATDGWKVDRLLEFAIIMAYIKRHKQT</sequence>
<gene>
    <name evidence="1" type="ORF">B5V51_5506</name>
</gene>
<name>A0A2A4J9W9_HELVI</name>
<reference evidence="1" key="1">
    <citation type="submission" date="2017-09" db="EMBL/GenBank/DDBJ databases">
        <title>Contemporary evolution of a Lepidopteran species, Heliothis virescens, in response to modern agricultural practices.</title>
        <authorList>
            <person name="Fritz M.L."/>
            <person name="Deyonke A.M."/>
            <person name="Papanicolaou A."/>
            <person name="Micinski S."/>
            <person name="Westbrook J."/>
            <person name="Gould F."/>
        </authorList>
    </citation>
    <scope>NUCLEOTIDE SEQUENCE [LARGE SCALE GENOMIC DNA]</scope>
    <source>
        <strain evidence="1">HvINT-</strain>
        <tissue evidence="1">Whole body</tissue>
    </source>
</reference>
<organism evidence="1">
    <name type="scientific">Heliothis virescens</name>
    <name type="common">Tobacco budworm moth</name>
    <dbReference type="NCBI Taxonomy" id="7102"/>
    <lineage>
        <taxon>Eukaryota</taxon>
        <taxon>Metazoa</taxon>
        <taxon>Ecdysozoa</taxon>
        <taxon>Arthropoda</taxon>
        <taxon>Hexapoda</taxon>
        <taxon>Insecta</taxon>
        <taxon>Pterygota</taxon>
        <taxon>Neoptera</taxon>
        <taxon>Endopterygota</taxon>
        <taxon>Lepidoptera</taxon>
        <taxon>Glossata</taxon>
        <taxon>Ditrysia</taxon>
        <taxon>Noctuoidea</taxon>
        <taxon>Noctuidae</taxon>
        <taxon>Heliothinae</taxon>
        <taxon>Heliothis</taxon>
    </lineage>
</organism>
<evidence type="ECO:0000313" key="1">
    <source>
        <dbReference type="EMBL" id="PCG68193.1"/>
    </source>
</evidence>
<accession>A0A2A4J9W9</accession>
<dbReference type="EMBL" id="NWSH01002488">
    <property type="protein sequence ID" value="PCG68193.1"/>
    <property type="molecule type" value="Genomic_DNA"/>
</dbReference>
<proteinExistence type="predicted"/>
<dbReference type="AlphaFoldDB" id="A0A2A4J9W9"/>